<feature type="domain" description="GGDEF" evidence="3">
    <location>
        <begin position="530"/>
        <end position="663"/>
    </location>
</feature>
<feature type="domain" description="PAS" evidence="1">
    <location>
        <begin position="376"/>
        <end position="447"/>
    </location>
</feature>
<dbReference type="SMART" id="SM00091">
    <property type="entry name" value="PAS"/>
    <property type="match status" value="4"/>
</dbReference>
<dbReference type="Proteomes" id="UP001165667">
    <property type="component" value="Unassembled WGS sequence"/>
</dbReference>
<dbReference type="Pfam" id="PF08447">
    <property type="entry name" value="PAS_3"/>
    <property type="match status" value="3"/>
</dbReference>
<proteinExistence type="predicted"/>
<dbReference type="SUPFAM" id="SSF55785">
    <property type="entry name" value="PYP-like sensor domain (PAS domain)"/>
    <property type="match status" value="4"/>
</dbReference>
<dbReference type="EMBL" id="JAMOIM010000087">
    <property type="protein sequence ID" value="MCW6513045.1"/>
    <property type="molecule type" value="Genomic_DNA"/>
</dbReference>
<dbReference type="CDD" id="cd01949">
    <property type="entry name" value="GGDEF"/>
    <property type="match status" value="1"/>
</dbReference>
<dbReference type="Pfam" id="PF13426">
    <property type="entry name" value="PAS_9"/>
    <property type="match status" value="1"/>
</dbReference>
<feature type="domain" description="PAC" evidence="2">
    <location>
        <begin position="442"/>
        <end position="502"/>
    </location>
</feature>
<dbReference type="NCBIfam" id="TIGR00254">
    <property type="entry name" value="GGDEF"/>
    <property type="match status" value="1"/>
</dbReference>
<gene>
    <name evidence="4" type="ORF">M8523_34880</name>
</gene>
<dbReference type="SMART" id="SM00086">
    <property type="entry name" value="PAC"/>
    <property type="match status" value="4"/>
</dbReference>
<feature type="domain" description="PAS" evidence="1">
    <location>
        <begin position="152"/>
        <end position="202"/>
    </location>
</feature>
<dbReference type="PANTHER" id="PTHR44757">
    <property type="entry name" value="DIGUANYLATE CYCLASE DGCP"/>
    <property type="match status" value="1"/>
</dbReference>
<evidence type="ECO:0000259" key="2">
    <source>
        <dbReference type="PROSITE" id="PS50113"/>
    </source>
</evidence>
<dbReference type="AlphaFoldDB" id="A0AA41ZA16"/>
<feature type="domain" description="PAC" evidence="2">
    <location>
        <begin position="83"/>
        <end position="135"/>
    </location>
</feature>
<dbReference type="PROSITE" id="PS50112">
    <property type="entry name" value="PAS"/>
    <property type="match status" value="2"/>
</dbReference>
<name>A0AA41ZA16_9HYPH</name>
<dbReference type="Gene3D" id="3.30.70.270">
    <property type="match status" value="1"/>
</dbReference>
<dbReference type="InterPro" id="IPR043128">
    <property type="entry name" value="Rev_trsase/Diguanyl_cyclase"/>
</dbReference>
<dbReference type="InterPro" id="IPR029787">
    <property type="entry name" value="Nucleotide_cyclase"/>
</dbReference>
<dbReference type="NCBIfam" id="TIGR00229">
    <property type="entry name" value="sensory_box"/>
    <property type="match status" value="4"/>
</dbReference>
<dbReference type="FunFam" id="3.30.70.270:FF:000001">
    <property type="entry name" value="Diguanylate cyclase domain protein"/>
    <property type="match status" value="1"/>
</dbReference>
<dbReference type="PANTHER" id="PTHR44757:SF4">
    <property type="entry name" value="DIGUANYLATE CYCLASE DGCE-RELATED"/>
    <property type="match status" value="1"/>
</dbReference>
<evidence type="ECO:0000259" key="3">
    <source>
        <dbReference type="PROSITE" id="PS50887"/>
    </source>
</evidence>
<dbReference type="InterPro" id="IPR001610">
    <property type="entry name" value="PAC"/>
</dbReference>
<dbReference type="InterPro" id="IPR000160">
    <property type="entry name" value="GGDEF_dom"/>
</dbReference>
<accession>A0AA41ZA16</accession>
<feature type="domain" description="PAC" evidence="2">
    <location>
        <begin position="205"/>
        <end position="257"/>
    </location>
</feature>
<organism evidence="4 5">
    <name type="scientific">Lichenifustis flavocetrariae</name>
    <dbReference type="NCBI Taxonomy" id="2949735"/>
    <lineage>
        <taxon>Bacteria</taxon>
        <taxon>Pseudomonadati</taxon>
        <taxon>Pseudomonadota</taxon>
        <taxon>Alphaproteobacteria</taxon>
        <taxon>Hyphomicrobiales</taxon>
        <taxon>Lichenihabitantaceae</taxon>
        <taxon>Lichenifustis</taxon>
    </lineage>
</organism>
<evidence type="ECO:0000313" key="4">
    <source>
        <dbReference type="EMBL" id="MCW6513045.1"/>
    </source>
</evidence>
<dbReference type="InterPro" id="IPR000700">
    <property type="entry name" value="PAS-assoc_C"/>
</dbReference>
<evidence type="ECO:0000259" key="1">
    <source>
        <dbReference type="PROSITE" id="PS50112"/>
    </source>
</evidence>
<reference evidence="4" key="1">
    <citation type="submission" date="2022-05" db="EMBL/GenBank/DDBJ databases">
        <authorList>
            <person name="Pankratov T."/>
        </authorList>
    </citation>
    <scope>NUCLEOTIDE SEQUENCE</scope>
    <source>
        <strain evidence="4">BP6-180914</strain>
    </source>
</reference>
<dbReference type="InterPro" id="IPR052155">
    <property type="entry name" value="Biofilm_reg_signaling"/>
</dbReference>
<dbReference type="SMART" id="SM00267">
    <property type="entry name" value="GGDEF"/>
    <property type="match status" value="1"/>
</dbReference>
<evidence type="ECO:0000313" key="5">
    <source>
        <dbReference type="Proteomes" id="UP001165667"/>
    </source>
</evidence>
<comment type="caution">
    <text evidence="4">The sequence shown here is derived from an EMBL/GenBank/DDBJ whole genome shotgun (WGS) entry which is preliminary data.</text>
</comment>
<dbReference type="InterPro" id="IPR000014">
    <property type="entry name" value="PAS"/>
</dbReference>
<dbReference type="Gene3D" id="3.30.450.20">
    <property type="entry name" value="PAS domain"/>
    <property type="match status" value="4"/>
</dbReference>
<dbReference type="CDD" id="cd00130">
    <property type="entry name" value="PAS"/>
    <property type="match status" value="4"/>
</dbReference>
<dbReference type="Pfam" id="PF00990">
    <property type="entry name" value="GGDEF"/>
    <property type="match status" value="1"/>
</dbReference>
<feature type="domain" description="PAC" evidence="2">
    <location>
        <begin position="327"/>
        <end position="379"/>
    </location>
</feature>
<dbReference type="GO" id="GO:0003824">
    <property type="term" value="F:catalytic activity"/>
    <property type="evidence" value="ECO:0007669"/>
    <property type="project" value="UniProtKB-ARBA"/>
</dbReference>
<dbReference type="RefSeq" id="WP_282589421.1">
    <property type="nucleotide sequence ID" value="NZ_JAMOIM010000087.1"/>
</dbReference>
<dbReference type="SUPFAM" id="SSF55073">
    <property type="entry name" value="Nucleotide cyclase"/>
    <property type="match status" value="1"/>
</dbReference>
<dbReference type="PROSITE" id="PS50113">
    <property type="entry name" value="PAC"/>
    <property type="match status" value="4"/>
</dbReference>
<dbReference type="InterPro" id="IPR035965">
    <property type="entry name" value="PAS-like_dom_sf"/>
</dbReference>
<dbReference type="PROSITE" id="PS50887">
    <property type="entry name" value="GGDEF"/>
    <property type="match status" value="1"/>
</dbReference>
<dbReference type="InterPro" id="IPR013655">
    <property type="entry name" value="PAS_fold_3"/>
</dbReference>
<keyword evidence="5" id="KW-1185">Reference proteome</keyword>
<protein>
    <submittedName>
        <fullName evidence="4">PAS domain S-box protein</fullName>
    </submittedName>
</protein>
<sequence>MPTRASNCDGPSAILAALHRSQAIIEFAMDGTILTANQNYLDALGFTLAEIEGRHHRMFLAPGEDSAPEYQAFWDRLRQGQFQSAEYRRITRDGREIWIQASYNPVIGPDGQPYKVVKLATDITASKLLTIEHTGKVEAIDKSQAVVEFAVDGTILDANAHFCRVFGYDVEEIRGRHHSMFVNPSEHANEEYNQFWAALRRGEYRQGEYRRIGKNGRDVWIQANYNPILDPFGRTLKIVKFATDTTQAKLRAADDQGKIEAISKSQAIIEFAMDGTILTANGKFLTAFGYELDDIVGRHHSLFVPVEEQDTEAYHAFWTDLRNGDYCVAEYRRIGKDGRTVWIQASYNPIFGLDGAPIKVVKFAVDITGEVARREQVRMLSLVADTTSNSVVITDADGRIEYVNAGFCRMTGYNFEEVRGRKPGNLLQGPATSEVTRERIRRKLEDRLPFCDEILNYTRGGDPYWITLFINPVKDEQGQINRFVSIQTDVTERKTIEAQIAFMAQHDALTGLANRVLFHDKLSKVQQRGGPFALMCLDLDGFKQVNDSFGHPAGDELLRKVAHRLVDCVRPTDIVARLGGDEFAVIYADINQEHNPEEAALRIIRRIAAPFEIGFQHVSIGVSIGIAVTVGSAIKPDLLLKQADQALYRAKGAGRGTYRLAEPTMDGRIVAEV</sequence>